<comment type="similarity">
    <text evidence="1">Belongs to the enoyl-CoA hydratase/isomerase family.</text>
</comment>
<dbReference type="InterPro" id="IPR029069">
    <property type="entry name" value="HotDog_dom_sf"/>
</dbReference>
<dbReference type="InterPro" id="IPR002539">
    <property type="entry name" value="MaoC-like_dom"/>
</dbReference>
<evidence type="ECO:0000259" key="2">
    <source>
        <dbReference type="Pfam" id="PF01575"/>
    </source>
</evidence>
<dbReference type="AlphaFoldDB" id="A0A543FZD1"/>
<dbReference type="Pfam" id="PF01575">
    <property type="entry name" value="MaoC_dehydratas"/>
    <property type="match status" value="1"/>
</dbReference>
<accession>A0A543FZD1</accession>
<protein>
    <submittedName>
        <fullName evidence="3">Acyl dehydratase</fullName>
    </submittedName>
</protein>
<organism evidence="3 4">
    <name type="scientific">Pseudonocardia cypriaca</name>
    <dbReference type="NCBI Taxonomy" id="882449"/>
    <lineage>
        <taxon>Bacteria</taxon>
        <taxon>Bacillati</taxon>
        <taxon>Actinomycetota</taxon>
        <taxon>Actinomycetes</taxon>
        <taxon>Pseudonocardiales</taxon>
        <taxon>Pseudonocardiaceae</taxon>
        <taxon>Pseudonocardia</taxon>
    </lineage>
</organism>
<dbReference type="SUPFAM" id="SSF54637">
    <property type="entry name" value="Thioesterase/thiol ester dehydrase-isomerase"/>
    <property type="match status" value="1"/>
</dbReference>
<gene>
    <name evidence="3" type="ORF">FB388_6369</name>
</gene>
<evidence type="ECO:0000256" key="1">
    <source>
        <dbReference type="ARBA" id="ARBA00005254"/>
    </source>
</evidence>
<dbReference type="RefSeq" id="WP_142105901.1">
    <property type="nucleotide sequence ID" value="NZ_VFPH01000002.1"/>
</dbReference>
<evidence type="ECO:0000313" key="4">
    <source>
        <dbReference type="Proteomes" id="UP000319818"/>
    </source>
</evidence>
<dbReference type="Gene3D" id="3.10.129.10">
    <property type="entry name" value="Hotdog Thioesterase"/>
    <property type="match status" value="1"/>
</dbReference>
<reference evidence="3 4" key="1">
    <citation type="submission" date="2019-06" db="EMBL/GenBank/DDBJ databases">
        <title>Sequencing the genomes of 1000 actinobacteria strains.</title>
        <authorList>
            <person name="Klenk H.-P."/>
        </authorList>
    </citation>
    <scope>NUCLEOTIDE SEQUENCE [LARGE SCALE GENOMIC DNA]</scope>
    <source>
        <strain evidence="3 4">DSM 45511</strain>
    </source>
</reference>
<feature type="domain" description="MaoC-like" evidence="2">
    <location>
        <begin position="32"/>
        <end position="127"/>
    </location>
</feature>
<evidence type="ECO:0000313" key="3">
    <source>
        <dbReference type="EMBL" id="TQM39114.1"/>
    </source>
</evidence>
<dbReference type="OrthoDB" id="9797938at2"/>
<dbReference type="EMBL" id="VFPH01000002">
    <property type="protein sequence ID" value="TQM39114.1"/>
    <property type="molecule type" value="Genomic_DNA"/>
</dbReference>
<comment type="caution">
    <text evidence="3">The sequence shown here is derived from an EMBL/GenBank/DDBJ whole genome shotgun (WGS) entry which is preliminary data.</text>
</comment>
<sequence>MTRSLGPTDFAAPIDDRWFADYVTGAQYEYGHLDVDEEQILRFAEEFDPQPIHTDPAFALGGPFGGLIASGWHTAGLAMRLLADHYLSRVASLASPGIDELRWQVPLRPGDRVHLRATVLDTRLSRSKPDRGLVVTQVELLNQDGGAPIAFRAMNFLAVRPDRRSPSGSV</sequence>
<keyword evidence="4" id="KW-1185">Reference proteome</keyword>
<dbReference type="CDD" id="cd03454">
    <property type="entry name" value="YdeM"/>
    <property type="match status" value="1"/>
</dbReference>
<proteinExistence type="inferred from homology"/>
<dbReference type="Proteomes" id="UP000319818">
    <property type="component" value="Unassembled WGS sequence"/>
</dbReference>
<name>A0A543FZD1_9PSEU</name>